<proteinExistence type="predicted"/>
<keyword evidence="3" id="KW-1185">Reference proteome</keyword>
<dbReference type="PANTHER" id="PTHR47266">
    <property type="entry name" value="ENDONUCLEASE-RELATED"/>
    <property type="match status" value="1"/>
</dbReference>
<dbReference type="Proteomes" id="UP000075243">
    <property type="component" value="Chromosome 2"/>
</dbReference>
<dbReference type="EMBL" id="CM003604">
    <property type="protein sequence ID" value="KYP72105.1"/>
    <property type="molecule type" value="Genomic_DNA"/>
</dbReference>
<dbReference type="Gene3D" id="3.30.420.10">
    <property type="entry name" value="Ribonuclease H-like superfamily/Ribonuclease H"/>
    <property type="match status" value="1"/>
</dbReference>
<dbReference type="AlphaFoldDB" id="A0A151TYI1"/>
<evidence type="ECO:0000259" key="1">
    <source>
        <dbReference type="Pfam" id="PF17921"/>
    </source>
</evidence>
<dbReference type="Gramene" id="C.cajan_04571.t">
    <property type="protein sequence ID" value="C.cajan_04571.t.cds1"/>
    <property type="gene ID" value="C.cajan_04571"/>
</dbReference>
<accession>A0A151TYI1</accession>
<evidence type="ECO:0000313" key="2">
    <source>
        <dbReference type="EMBL" id="KYP72105.1"/>
    </source>
</evidence>
<dbReference type="SUPFAM" id="SSF53098">
    <property type="entry name" value="Ribonuclease H-like"/>
    <property type="match status" value="1"/>
</dbReference>
<sequence length="212" mass="23782">METNECLAVSESETSRTNTPWITTLLEFILHGKEPPEDSAARKLRTQAAHFSVIGTELYKRGFSTPLFKCIGLEQADYVLREIHEGICGSHSGGRTLAAKVLRVGYYWPTLKGDCAQFVKRCVQCQKHGNLIHASAEQLHSVSSSWPFALWGMDILGPFPIAKGQDKFLLVAIDYFTKWIEAEPLATITVNNVQKFMWKNVITTARYSTNSI</sequence>
<protein>
    <submittedName>
        <fullName evidence="2">Gypsy retrotransposon integrase-like protein 1</fullName>
    </submittedName>
</protein>
<feature type="domain" description="Integrase zinc-binding" evidence="1">
    <location>
        <begin position="78"/>
        <end position="128"/>
    </location>
</feature>
<dbReference type="InterPro" id="IPR036397">
    <property type="entry name" value="RNaseH_sf"/>
</dbReference>
<dbReference type="InterPro" id="IPR012337">
    <property type="entry name" value="RNaseH-like_sf"/>
</dbReference>
<dbReference type="InterPro" id="IPR052160">
    <property type="entry name" value="Gypsy_RT_Integrase-like"/>
</dbReference>
<gene>
    <name evidence="2" type="ORF">KK1_004686</name>
</gene>
<evidence type="ECO:0000313" key="3">
    <source>
        <dbReference type="Proteomes" id="UP000075243"/>
    </source>
</evidence>
<dbReference type="GO" id="GO:0003676">
    <property type="term" value="F:nucleic acid binding"/>
    <property type="evidence" value="ECO:0007669"/>
    <property type="project" value="InterPro"/>
</dbReference>
<dbReference type="Pfam" id="PF17921">
    <property type="entry name" value="Integrase_H2C2"/>
    <property type="match status" value="1"/>
</dbReference>
<organism evidence="2 3">
    <name type="scientific">Cajanus cajan</name>
    <name type="common">Pigeon pea</name>
    <name type="synonym">Cajanus indicus</name>
    <dbReference type="NCBI Taxonomy" id="3821"/>
    <lineage>
        <taxon>Eukaryota</taxon>
        <taxon>Viridiplantae</taxon>
        <taxon>Streptophyta</taxon>
        <taxon>Embryophyta</taxon>
        <taxon>Tracheophyta</taxon>
        <taxon>Spermatophyta</taxon>
        <taxon>Magnoliopsida</taxon>
        <taxon>eudicotyledons</taxon>
        <taxon>Gunneridae</taxon>
        <taxon>Pentapetalae</taxon>
        <taxon>rosids</taxon>
        <taxon>fabids</taxon>
        <taxon>Fabales</taxon>
        <taxon>Fabaceae</taxon>
        <taxon>Papilionoideae</taxon>
        <taxon>50 kb inversion clade</taxon>
        <taxon>NPAAA clade</taxon>
        <taxon>indigoferoid/millettioid clade</taxon>
        <taxon>Phaseoleae</taxon>
        <taxon>Cajanus</taxon>
    </lineage>
</organism>
<name>A0A151TYI1_CAJCA</name>
<dbReference type="InterPro" id="IPR041588">
    <property type="entry name" value="Integrase_H2C2"/>
</dbReference>
<dbReference type="Gene3D" id="1.10.340.70">
    <property type="match status" value="1"/>
</dbReference>
<dbReference type="OMA" id="MEIDCCE"/>
<reference evidence="2 3" key="1">
    <citation type="journal article" date="2012" name="Nat. Biotechnol.">
        <title>Draft genome sequence of pigeonpea (Cajanus cajan), an orphan legume crop of resource-poor farmers.</title>
        <authorList>
            <person name="Varshney R.K."/>
            <person name="Chen W."/>
            <person name="Li Y."/>
            <person name="Bharti A.K."/>
            <person name="Saxena R.K."/>
            <person name="Schlueter J.A."/>
            <person name="Donoghue M.T."/>
            <person name="Azam S."/>
            <person name="Fan G."/>
            <person name="Whaley A.M."/>
            <person name="Farmer A.D."/>
            <person name="Sheridan J."/>
            <person name="Iwata A."/>
            <person name="Tuteja R."/>
            <person name="Penmetsa R.V."/>
            <person name="Wu W."/>
            <person name="Upadhyaya H.D."/>
            <person name="Yang S.P."/>
            <person name="Shah T."/>
            <person name="Saxena K.B."/>
            <person name="Michael T."/>
            <person name="McCombie W.R."/>
            <person name="Yang B."/>
            <person name="Zhang G."/>
            <person name="Yang H."/>
            <person name="Wang J."/>
            <person name="Spillane C."/>
            <person name="Cook D.R."/>
            <person name="May G.D."/>
            <person name="Xu X."/>
            <person name="Jackson S.A."/>
        </authorList>
    </citation>
    <scope>NUCLEOTIDE SEQUENCE [LARGE SCALE GENOMIC DNA]</scope>
    <source>
        <strain evidence="3">cv. Asha</strain>
    </source>
</reference>